<gene>
    <name evidence="1" type="ORF">P691DRAFT_643470</name>
</gene>
<dbReference type="OrthoDB" id="412006at2759"/>
<dbReference type="PANTHER" id="PTHR33395:SF22">
    <property type="entry name" value="REVERSE TRANSCRIPTASE DOMAIN-CONTAINING PROTEIN"/>
    <property type="match status" value="1"/>
</dbReference>
<evidence type="ECO:0000313" key="1">
    <source>
        <dbReference type="EMBL" id="KAF9441567.1"/>
    </source>
</evidence>
<name>A0A9P5X1C6_9AGAR</name>
<proteinExistence type="predicted"/>
<comment type="caution">
    <text evidence="1">The sequence shown here is derived from an EMBL/GenBank/DDBJ whole genome shotgun (WGS) entry which is preliminary data.</text>
</comment>
<feature type="non-terminal residue" evidence="1">
    <location>
        <position position="137"/>
    </location>
</feature>
<dbReference type="EMBL" id="MU151858">
    <property type="protein sequence ID" value="KAF9441567.1"/>
    <property type="molecule type" value="Genomic_DNA"/>
</dbReference>
<accession>A0A9P5X1C6</accession>
<dbReference type="AlphaFoldDB" id="A0A9P5X1C6"/>
<organism evidence="1 2">
    <name type="scientific">Macrolepiota fuliginosa MF-IS2</name>
    <dbReference type="NCBI Taxonomy" id="1400762"/>
    <lineage>
        <taxon>Eukaryota</taxon>
        <taxon>Fungi</taxon>
        <taxon>Dikarya</taxon>
        <taxon>Basidiomycota</taxon>
        <taxon>Agaricomycotina</taxon>
        <taxon>Agaricomycetes</taxon>
        <taxon>Agaricomycetidae</taxon>
        <taxon>Agaricales</taxon>
        <taxon>Agaricineae</taxon>
        <taxon>Agaricaceae</taxon>
        <taxon>Macrolepiota</taxon>
    </lineage>
</organism>
<sequence>NEEKMEALTDAFFPGRPPHSTIPEDHQYLIPPESRMMINEAQVIANIQALAPHKAPSPDGIPNVVLQKMADLIVSYLVHIYKVILSTGHQYEGWKAFTMVVLGKPGKPSYEMPNAYRPIALLCTLGKVLTSIVTEEI</sequence>
<protein>
    <submittedName>
        <fullName evidence="1">Uncharacterized protein</fullName>
    </submittedName>
</protein>
<dbReference type="Proteomes" id="UP000807342">
    <property type="component" value="Unassembled WGS sequence"/>
</dbReference>
<reference evidence="1" key="1">
    <citation type="submission" date="2020-11" db="EMBL/GenBank/DDBJ databases">
        <authorList>
            <consortium name="DOE Joint Genome Institute"/>
            <person name="Ahrendt S."/>
            <person name="Riley R."/>
            <person name="Andreopoulos W."/>
            <person name="Labutti K."/>
            <person name="Pangilinan J."/>
            <person name="Ruiz-Duenas F.J."/>
            <person name="Barrasa J.M."/>
            <person name="Sanchez-Garcia M."/>
            <person name="Camarero S."/>
            <person name="Miyauchi S."/>
            <person name="Serrano A."/>
            <person name="Linde D."/>
            <person name="Babiker R."/>
            <person name="Drula E."/>
            <person name="Ayuso-Fernandez I."/>
            <person name="Pacheco R."/>
            <person name="Padilla G."/>
            <person name="Ferreira P."/>
            <person name="Barriuso J."/>
            <person name="Kellner H."/>
            <person name="Castanera R."/>
            <person name="Alfaro M."/>
            <person name="Ramirez L."/>
            <person name="Pisabarro A.G."/>
            <person name="Kuo A."/>
            <person name="Tritt A."/>
            <person name="Lipzen A."/>
            <person name="He G."/>
            <person name="Yan M."/>
            <person name="Ng V."/>
            <person name="Cullen D."/>
            <person name="Martin F."/>
            <person name="Rosso M.-N."/>
            <person name="Henrissat B."/>
            <person name="Hibbett D."/>
            <person name="Martinez A.T."/>
            <person name="Grigoriev I.V."/>
        </authorList>
    </citation>
    <scope>NUCLEOTIDE SEQUENCE</scope>
    <source>
        <strain evidence="1">MF-IS2</strain>
    </source>
</reference>
<feature type="non-terminal residue" evidence="1">
    <location>
        <position position="1"/>
    </location>
</feature>
<dbReference type="PANTHER" id="PTHR33395">
    <property type="entry name" value="TRANSCRIPTASE, PUTATIVE-RELATED-RELATED"/>
    <property type="match status" value="1"/>
</dbReference>
<evidence type="ECO:0000313" key="2">
    <source>
        <dbReference type="Proteomes" id="UP000807342"/>
    </source>
</evidence>
<keyword evidence="2" id="KW-1185">Reference proteome</keyword>